<dbReference type="Pfam" id="PF25023">
    <property type="entry name" value="TEN_YD-shell"/>
    <property type="match status" value="1"/>
</dbReference>
<evidence type="ECO:0000256" key="1">
    <source>
        <dbReference type="ARBA" id="ARBA00022737"/>
    </source>
</evidence>
<sequence length="215" mass="24192">VDSKASETVVYVYDKYGNTTKTTSSKTEDKKTTVTATDYTYDLFGNVLTSTSGEEKSSYIYDAAGRTLLANEKGECTRTLYDSLGRTIQQIEPQDYDAAKDGLPSKNTYADPKAGHTYVYAENGTLTSETNRLGKTTTYQYNEKGNKILESFDIYQFNYYDHGELMAVTVAGEAKVLYLYNTKHNLTYELYASGQSIQYKYDDDGNLTGQYKNYS</sequence>
<evidence type="ECO:0000313" key="3">
    <source>
        <dbReference type="EMBL" id="HIU69235.1"/>
    </source>
</evidence>
<reference evidence="3" key="1">
    <citation type="submission" date="2020-10" db="EMBL/GenBank/DDBJ databases">
        <authorList>
            <person name="Gilroy R."/>
        </authorList>
    </citation>
    <scope>NUCLEOTIDE SEQUENCE</scope>
    <source>
        <strain evidence="3">CHK176-6737</strain>
    </source>
</reference>
<comment type="caution">
    <text evidence="3">The sequence shown here is derived from an EMBL/GenBank/DDBJ whole genome shotgun (WGS) entry which is preliminary data.</text>
</comment>
<feature type="domain" description="Teneurin-like YD-shell" evidence="2">
    <location>
        <begin position="12"/>
        <end position="148"/>
    </location>
</feature>
<dbReference type="Gene3D" id="2.180.10.10">
    <property type="entry name" value="RHS repeat-associated core"/>
    <property type="match status" value="2"/>
</dbReference>
<feature type="non-terminal residue" evidence="3">
    <location>
        <position position="1"/>
    </location>
</feature>
<protein>
    <recommendedName>
        <fullName evidence="2">Teneurin-like YD-shell domain-containing protein</fullName>
    </recommendedName>
</protein>
<dbReference type="AlphaFoldDB" id="A0A9D1MV13"/>
<dbReference type="EMBL" id="DVNM01000025">
    <property type="protein sequence ID" value="HIU69235.1"/>
    <property type="molecule type" value="Genomic_DNA"/>
</dbReference>
<gene>
    <name evidence="3" type="ORF">IAD23_04680</name>
</gene>
<keyword evidence="1" id="KW-0677">Repeat</keyword>
<dbReference type="NCBIfam" id="TIGR01643">
    <property type="entry name" value="YD_repeat_2x"/>
    <property type="match status" value="2"/>
</dbReference>
<dbReference type="InterPro" id="IPR056823">
    <property type="entry name" value="TEN-like_YD-shell"/>
</dbReference>
<name>A0A9D1MV13_9FIRM</name>
<organism evidence="3 4">
    <name type="scientific">Candidatus Scybalenecus merdavium</name>
    <dbReference type="NCBI Taxonomy" id="2840939"/>
    <lineage>
        <taxon>Bacteria</taxon>
        <taxon>Bacillati</taxon>
        <taxon>Bacillota</taxon>
        <taxon>Clostridia</taxon>
        <taxon>Eubacteriales</taxon>
        <taxon>Oscillospiraceae</taxon>
        <taxon>Oscillospiraceae incertae sedis</taxon>
        <taxon>Candidatus Scybalenecus</taxon>
    </lineage>
</organism>
<dbReference type="InterPro" id="IPR006530">
    <property type="entry name" value="YD"/>
</dbReference>
<reference evidence="3" key="2">
    <citation type="journal article" date="2021" name="PeerJ">
        <title>Extensive microbial diversity within the chicken gut microbiome revealed by metagenomics and culture.</title>
        <authorList>
            <person name="Gilroy R."/>
            <person name="Ravi A."/>
            <person name="Getino M."/>
            <person name="Pursley I."/>
            <person name="Horton D.L."/>
            <person name="Alikhan N.F."/>
            <person name="Baker D."/>
            <person name="Gharbi K."/>
            <person name="Hall N."/>
            <person name="Watson M."/>
            <person name="Adriaenssens E.M."/>
            <person name="Foster-Nyarko E."/>
            <person name="Jarju S."/>
            <person name="Secka A."/>
            <person name="Antonio M."/>
            <person name="Oren A."/>
            <person name="Chaudhuri R.R."/>
            <person name="La Ragione R."/>
            <person name="Hildebrand F."/>
            <person name="Pallen M.J."/>
        </authorList>
    </citation>
    <scope>NUCLEOTIDE SEQUENCE</scope>
    <source>
        <strain evidence="3">CHK176-6737</strain>
    </source>
</reference>
<proteinExistence type="predicted"/>
<dbReference type="Proteomes" id="UP000824125">
    <property type="component" value="Unassembled WGS sequence"/>
</dbReference>
<evidence type="ECO:0000259" key="2">
    <source>
        <dbReference type="Pfam" id="PF25023"/>
    </source>
</evidence>
<evidence type="ECO:0000313" key="4">
    <source>
        <dbReference type="Proteomes" id="UP000824125"/>
    </source>
</evidence>
<accession>A0A9D1MV13</accession>